<evidence type="ECO:0000256" key="3">
    <source>
        <dbReference type="SAM" id="SignalP"/>
    </source>
</evidence>
<evidence type="ECO:0000313" key="7">
    <source>
        <dbReference type="Proteomes" id="UP001583177"/>
    </source>
</evidence>
<feature type="domain" description="Glucose-methanol-choline oxidoreductase N-terminal" evidence="5">
    <location>
        <begin position="303"/>
        <end position="317"/>
    </location>
</feature>
<dbReference type="SUPFAM" id="SSF54373">
    <property type="entry name" value="FAD-linked reductases, C-terminal domain"/>
    <property type="match status" value="1"/>
</dbReference>
<name>A0ABR3XAP6_9PEZI</name>
<dbReference type="Pfam" id="PF00732">
    <property type="entry name" value="GMC_oxred_N"/>
    <property type="match status" value="1"/>
</dbReference>
<evidence type="ECO:0000256" key="1">
    <source>
        <dbReference type="ARBA" id="ARBA00010790"/>
    </source>
</evidence>
<gene>
    <name evidence="6" type="ORF">Daus18300_004245</name>
</gene>
<dbReference type="EMBL" id="JAWRVE010000028">
    <property type="protein sequence ID" value="KAL1872699.1"/>
    <property type="molecule type" value="Genomic_DNA"/>
</dbReference>
<feature type="domain" description="Glucose-methanol-choline oxidoreductase N-terminal" evidence="4">
    <location>
        <begin position="121"/>
        <end position="144"/>
    </location>
</feature>
<organism evidence="6 7">
    <name type="scientific">Diaporthe australafricana</name>
    <dbReference type="NCBI Taxonomy" id="127596"/>
    <lineage>
        <taxon>Eukaryota</taxon>
        <taxon>Fungi</taxon>
        <taxon>Dikarya</taxon>
        <taxon>Ascomycota</taxon>
        <taxon>Pezizomycotina</taxon>
        <taxon>Sordariomycetes</taxon>
        <taxon>Sordariomycetidae</taxon>
        <taxon>Diaporthales</taxon>
        <taxon>Diaporthaceae</taxon>
        <taxon>Diaporthe</taxon>
    </lineage>
</organism>
<dbReference type="PANTHER" id="PTHR11552:SF78">
    <property type="entry name" value="GLUCOSE-METHANOL-CHOLINE OXIDOREDUCTASE N-TERMINAL DOMAIN-CONTAINING PROTEIN"/>
    <property type="match status" value="1"/>
</dbReference>
<dbReference type="InterPro" id="IPR012132">
    <property type="entry name" value="GMC_OxRdtase"/>
</dbReference>
<proteinExistence type="inferred from homology"/>
<accession>A0ABR3XAP6</accession>
<dbReference type="Proteomes" id="UP001583177">
    <property type="component" value="Unassembled WGS sequence"/>
</dbReference>
<reference evidence="6 7" key="1">
    <citation type="journal article" date="2024" name="IMA Fungus">
        <title>IMA Genome - F19 : A genome assembly and annotation guide to empower mycologists, including annotated draft genome sequences of Ceratocystis pirilliformis, Diaporthe australafricana, Fusarium ophioides, Paecilomyces lecythidis, and Sporothrix stenoceras.</title>
        <authorList>
            <person name="Aylward J."/>
            <person name="Wilson A.M."/>
            <person name="Visagie C.M."/>
            <person name="Spraker J."/>
            <person name="Barnes I."/>
            <person name="Buitendag C."/>
            <person name="Ceriani C."/>
            <person name="Del Mar Angel L."/>
            <person name="du Plessis D."/>
            <person name="Fuchs T."/>
            <person name="Gasser K."/>
            <person name="Kramer D."/>
            <person name="Li W."/>
            <person name="Munsamy K."/>
            <person name="Piso A."/>
            <person name="Price J.L."/>
            <person name="Sonnekus B."/>
            <person name="Thomas C."/>
            <person name="van der Nest A."/>
            <person name="van Dijk A."/>
            <person name="van Heerden A."/>
            <person name="van Vuuren N."/>
            <person name="Yilmaz N."/>
            <person name="Duong T.A."/>
            <person name="van der Merwe N.A."/>
            <person name="Wingfield M.J."/>
            <person name="Wingfield B.D."/>
        </authorList>
    </citation>
    <scope>NUCLEOTIDE SEQUENCE [LARGE SCALE GENOMIC DNA]</scope>
    <source>
        <strain evidence="6 7">CMW 18300</strain>
    </source>
</reference>
<dbReference type="InterPro" id="IPR036188">
    <property type="entry name" value="FAD/NAD-bd_sf"/>
</dbReference>
<dbReference type="Gene3D" id="3.30.560.10">
    <property type="entry name" value="Glucose Oxidase, domain 3"/>
    <property type="match status" value="1"/>
</dbReference>
<dbReference type="PIRSF" id="PIRSF000137">
    <property type="entry name" value="Alcohol_oxidase"/>
    <property type="match status" value="1"/>
</dbReference>
<evidence type="ECO:0000313" key="6">
    <source>
        <dbReference type="EMBL" id="KAL1872699.1"/>
    </source>
</evidence>
<dbReference type="PANTHER" id="PTHR11552">
    <property type="entry name" value="GLUCOSE-METHANOL-CHOLINE GMC OXIDOREDUCTASE"/>
    <property type="match status" value="1"/>
</dbReference>
<dbReference type="PROSITE" id="PS00623">
    <property type="entry name" value="GMC_OXRED_1"/>
    <property type="match status" value="1"/>
</dbReference>
<evidence type="ECO:0000256" key="2">
    <source>
        <dbReference type="RuleBase" id="RU003968"/>
    </source>
</evidence>
<keyword evidence="2" id="KW-0285">Flavoprotein</keyword>
<dbReference type="Gene3D" id="3.50.50.60">
    <property type="entry name" value="FAD/NAD(P)-binding domain"/>
    <property type="match status" value="1"/>
</dbReference>
<evidence type="ECO:0000259" key="4">
    <source>
        <dbReference type="PROSITE" id="PS00623"/>
    </source>
</evidence>
<keyword evidence="3" id="KW-0732">Signal</keyword>
<sequence>MANLHPKALFCWVLFVALSPLSAMGGIYKNVPEGLDEVDVIIAGGGTTGCVVAARLSDADPSLSILVVERGQDSWNDPAVTSPLFFIQNILNLGKPNPRMRHYQGQQESSAADRAMVVSVGNILGGGSAINMLTYTRAQREDMDGWNTLGWSADDILPYMKKLETYLGPGSPETHGFDGPIKISEGPCGPTQLQDQFVKAAAMAGLPESVDLQNLDSNQAVQRNLRFISKDGVRQDAAHGYLHPRLGDGKHPNLHVLVEHEVLRVIIEDARAVGVEIRTVAGAQNSTQVRRIMSKKMVVMSAGTLGTPLLLERSGVGDEKLLNNAGVDVVANIPGVGENFRDHHTMLLSYYTSLLPNETYDELLKNRTTFDQLLNEKAPILGWNSAEITSKLRPTEEEISLILGKNAAARALWEQDFQSKPNRPIATTSTANGFIAPIPKSDENEQFLSTGNFLLYPYSHGQIHTTGQDTNDEIDLKTGILSEPSGFDLAMAMWLYKKQREVIRRLDVYRGEYAPLHPAFAADSDAACTKRDGPLPAGDIKDIVKDIVYTAGDDAVLEQWVRASLAQNWHGSGTCKMAPLGEGGVVDAGLGVHGVKALKIADLSVVPVNVAANTANLAFAIGEKAADVFARSLNIPA</sequence>
<comment type="similarity">
    <text evidence="1 2">Belongs to the GMC oxidoreductase family.</text>
</comment>
<comment type="caution">
    <text evidence="6">The sequence shown here is derived from an EMBL/GenBank/DDBJ whole genome shotgun (WGS) entry which is preliminary data.</text>
</comment>
<dbReference type="PROSITE" id="PS00624">
    <property type="entry name" value="GMC_OXRED_2"/>
    <property type="match status" value="1"/>
</dbReference>
<keyword evidence="2" id="KW-0274">FAD</keyword>
<protein>
    <recommendedName>
        <fullName evidence="4 5">Glucose-methanol-choline oxidoreductase N-terminal domain-containing protein</fullName>
    </recommendedName>
</protein>
<dbReference type="InterPro" id="IPR000172">
    <property type="entry name" value="GMC_OxRdtase_N"/>
</dbReference>
<feature type="chain" id="PRO_5047404579" description="Glucose-methanol-choline oxidoreductase N-terminal domain-containing protein" evidence="3">
    <location>
        <begin position="24"/>
        <end position="637"/>
    </location>
</feature>
<dbReference type="SUPFAM" id="SSF51905">
    <property type="entry name" value="FAD/NAD(P)-binding domain"/>
    <property type="match status" value="1"/>
</dbReference>
<dbReference type="Pfam" id="PF05199">
    <property type="entry name" value="GMC_oxred_C"/>
    <property type="match status" value="1"/>
</dbReference>
<feature type="signal peptide" evidence="3">
    <location>
        <begin position="1"/>
        <end position="23"/>
    </location>
</feature>
<dbReference type="InterPro" id="IPR007867">
    <property type="entry name" value="GMC_OxRtase_C"/>
</dbReference>
<evidence type="ECO:0000259" key="5">
    <source>
        <dbReference type="PROSITE" id="PS00624"/>
    </source>
</evidence>
<keyword evidence="7" id="KW-1185">Reference proteome</keyword>